<protein>
    <recommendedName>
        <fullName evidence="3">DUF507 family protein</fullName>
    </recommendedName>
</protein>
<name>A0A4R1L8X0_9BACT</name>
<evidence type="ECO:0008006" key="3">
    <source>
        <dbReference type="Google" id="ProtNLM"/>
    </source>
</evidence>
<accession>A0A4R1L8X0</accession>
<gene>
    <name evidence="1" type="ORF">C7378_1361</name>
</gene>
<keyword evidence="2" id="KW-1185">Reference proteome</keyword>
<dbReference type="RefSeq" id="WP_131993743.1">
    <property type="nucleotide sequence ID" value="NZ_SMGK01000002.1"/>
</dbReference>
<dbReference type="OrthoDB" id="121194at2"/>
<proteinExistence type="predicted"/>
<dbReference type="EMBL" id="SMGK01000002">
    <property type="protein sequence ID" value="TCK73747.1"/>
    <property type="molecule type" value="Genomic_DNA"/>
</dbReference>
<sequence length="92" mass="10722">MRISRDKLNKLAHVVADTLAEIPECDFLEDRNTIRQEARKCLEKLLTDEMRIDAAARAKIASQRKIIVEGSQEWAILYRKYYEDEVKKLGIS</sequence>
<organism evidence="1 2">
    <name type="scientific">Acidipila rosea</name>
    <dbReference type="NCBI Taxonomy" id="768535"/>
    <lineage>
        <taxon>Bacteria</taxon>
        <taxon>Pseudomonadati</taxon>
        <taxon>Acidobacteriota</taxon>
        <taxon>Terriglobia</taxon>
        <taxon>Terriglobales</taxon>
        <taxon>Acidobacteriaceae</taxon>
        <taxon>Acidipila</taxon>
    </lineage>
</organism>
<reference evidence="1 2" key="1">
    <citation type="submission" date="2019-03" db="EMBL/GenBank/DDBJ databases">
        <title>Genomic Encyclopedia of Type Strains, Phase IV (KMG-IV): sequencing the most valuable type-strain genomes for metagenomic binning, comparative biology and taxonomic classification.</title>
        <authorList>
            <person name="Goeker M."/>
        </authorList>
    </citation>
    <scope>NUCLEOTIDE SEQUENCE [LARGE SCALE GENOMIC DNA]</scope>
    <source>
        <strain evidence="1 2">DSM 103428</strain>
    </source>
</reference>
<dbReference type="InterPro" id="IPR007463">
    <property type="entry name" value="DUF507"/>
</dbReference>
<dbReference type="Proteomes" id="UP000295210">
    <property type="component" value="Unassembled WGS sequence"/>
</dbReference>
<evidence type="ECO:0000313" key="1">
    <source>
        <dbReference type="EMBL" id="TCK73747.1"/>
    </source>
</evidence>
<comment type="caution">
    <text evidence="1">The sequence shown here is derived from an EMBL/GenBank/DDBJ whole genome shotgun (WGS) entry which is preliminary data.</text>
</comment>
<dbReference type="AlphaFoldDB" id="A0A4R1L8X0"/>
<dbReference type="Pfam" id="PF04368">
    <property type="entry name" value="DUF507"/>
    <property type="match status" value="1"/>
</dbReference>
<evidence type="ECO:0000313" key="2">
    <source>
        <dbReference type="Proteomes" id="UP000295210"/>
    </source>
</evidence>